<dbReference type="AlphaFoldDB" id="A0AAW0M3K4"/>
<gene>
    <name evidence="3" type="primary">MKS1_1</name>
    <name evidence="3" type="ORF">CFP56_012223</name>
</gene>
<feature type="domain" description="VQ" evidence="2">
    <location>
        <begin position="72"/>
        <end position="97"/>
    </location>
</feature>
<evidence type="ECO:0000313" key="3">
    <source>
        <dbReference type="EMBL" id="KAK7858435.1"/>
    </source>
</evidence>
<proteinExistence type="predicted"/>
<organism evidence="3">
    <name type="scientific">Quercus suber</name>
    <name type="common">Cork oak</name>
    <dbReference type="NCBI Taxonomy" id="58331"/>
    <lineage>
        <taxon>Eukaryota</taxon>
        <taxon>Viridiplantae</taxon>
        <taxon>Streptophyta</taxon>
        <taxon>Embryophyta</taxon>
        <taxon>Tracheophyta</taxon>
        <taxon>Spermatophyta</taxon>
        <taxon>Magnoliopsida</taxon>
        <taxon>eudicotyledons</taxon>
        <taxon>Gunneridae</taxon>
        <taxon>Pentapetalae</taxon>
        <taxon>rosids</taxon>
        <taxon>fabids</taxon>
        <taxon>Fagales</taxon>
        <taxon>Fagaceae</taxon>
        <taxon>Quercus</taxon>
    </lineage>
</organism>
<sequence>MNPDPQESSPQTPKKEVQILGPRPPPLRVSKDSHKIKKPPPHPPPKLPLKPFQNPQQQQQQPPQQPVIIYSVSPKVIHASSASDFMSIVQRLTGSSTSSSYASASASASASYSGAGDLSPAARLATIEKTSPSERDRERANSTNTTTAMLEEEEVEVVEILGQAATHPGILSPAPATLAPIPDGFFSPLIEPQSYSLMHELSPLWHNAFMASPSGLFSAPLVSPSPSSMDLFNHFMDF</sequence>
<accession>A0AAW0M3K4</accession>
<name>A0AAW0M3K4_QUESU</name>
<feature type="compositionally biased region" description="Low complexity" evidence="1">
    <location>
        <begin position="49"/>
        <end position="62"/>
    </location>
</feature>
<evidence type="ECO:0000259" key="2">
    <source>
        <dbReference type="Pfam" id="PF05678"/>
    </source>
</evidence>
<reference evidence="3" key="2">
    <citation type="journal article" date="2018" name="Sci. Data">
        <title>The draft genome sequence of cork oak.</title>
        <authorList>
            <person name="Ramos A.M."/>
            <person name="Usie A."/>
            <person name="Barbosa P."/>
            <person name="Barros P.M."/>
            <person name="Capote T."/>
            <person name="Chaves I."/>
            <person name="Simoes F."/>
            <person name="Abreu I."/>
            <person name="Carrasquinho I."/>
            <person name="Faro C."/>
            <person name="Guimaraes J.B."/>
            <person name="Mendonca D."/>
            <person name="Nobrega F."/>
            <person name="Rodrigues L."/>
            <person name="Saibo N.J.M."/>
            <person name="Varela M.C."/>
            <person name="Egas C."/>
            <person name="Matos J."/>
            <person name="Miguel C.M."/>
            <person name="Oliveira M.M."/>
            <person name="Ricardo C.P."/>
            <person name="Goncalves S."/>
        </authorList>
    </citation>
    <scope>NUCLEOTIDE SEQUENCE [LARGE SCALE GENOMIC DNA]</scope>
    <source>
        <strain evidence="3">HL8</strain>
    </source>
</reference>
<protein>
    <submittedName>
        <fullName evidence="3">Protein mks1</fullName>
    </submittedName>
</protein>
<comment type="caution">
    <text evidence="3">The sequence shown here is derived from an EMBL/GenBank/DDBJ whole genome shotgun (WGS) entry which is preliminary data.</text>
</comment>
<dbReference type="InterPro" id="IPR039607">
    <property type="entry name" value="VQ_8/17/18/20/21/25"/>
</dbReference>
<reference evidence="3" key="1">
    <citation type="submission" date="2017-12" db="EMBL/GenBank/DDBJ databases">
        <authorList>
            <person name="Barbosa P."/>
            <person name="Usie A."/>
            <person name="Ramos A.M."/>
        </authorList>
    </citation>
    <scope>NUCLEOTIDE SEQUENCE</scope>
    <source>
        <strain evidence="3">HL8</strain>
        <tissue evidence="3">Leaves</tissue>
    </source>
</reference>
<dbReference type="InterPro" id="IPR008889">
    <property type="entry name" value="VQ"/>
</dbReference>
<evidence type="ECO:0000256" key="1">
    <source>
        <dbReference type="SAM" id="MobiDB-lite"/>
    </source>
</evidence>
<dbReference type="GO" id="GO:0005634">
    <property type="term" value="C:nucleus"/>
    <property type="evidence" value="ECO:0007669"/>
    <property type="project" value="TreeGrafter"/>
</dbReference>
<dbReference type="Pfam" id="PF05678">
    <property type="entry name" value="VQ"/>
    <property type="match status" value="1"/>
</dbReference>
<dbReference type="EMBL" id="PKMF04000019">
    <property type="protein sequence ID" value="KAK7858435.1"/>
    <property type="molecule type" value="Genomic_DNA"/>
</dbReference>
<feature type="compositionally biased region" description="Polar residues" evidence="1">
    <location>
        <begin position="1"/>
        <end position="12"/>
    </location>
</feature>
<dbReference type="PANTHER" id="PTHR33143:SF50">
    <property type="entry name" value="PROTEIN MKS1"/>
    <property type="match status" value="1"/>
</dbReference>
<feature type="region of interest" description="Disordered" evidence="1">
    <location>
        <begin position="1"/>
        <end position="69"/>
    </location>
</feature>
<dbReference type="PANTHER" id="PTHR33143">
    <property type="entry name" value="F16F4.1 PROTEIN-RELATED"/>
    <property type="match status" value="1"/>
</dbReference>
<reference evidence="3" key="3">
    <citation type="submission" date="2023-07" db="EMBL/GenBank/DDBJ databases">
        <title>An improved reference 1 genome and first organelle genomes of Quercus suber.</title>
        <authorList>
            <consortium name="Genosuber Consortium"/>
            <person name="Usie A."/>
            <person name="Serra O."/>
            <person name="Barros P."/>
        </authorList>
    </citation>
    <scope>NUCLEOTIDE SEQUENCE</scope>
    <source>
        <strain evidence="3">HL8</strain>
        <tissue evidence="3">Leaves</tissue>
    </source>
</reference>